<dbReference type="GO" id="GO:0005737">
    <property type="term" value="C:cytoplasm"/>
    <property type="evidence" value="ECO:0007669"/>
    <property type="project" value="TreeGrafter"/>
</dbReference>
<dbReference type="InterPro" id="IPR036869">
    <property type="entry name" value="J_dom_sf"/>
</dbReference>
<accession>A0A131XZC0</accession>
<dbReference type="SUPFAM" id="SSF46565">
    <property type="entry name" value="Chaperone J-domain"/>
    <property type="match status" value="1"/>
</dbReference>
<sequence>MGLLADCERIFGLTDIYKLLDVPKDASPTAIKKAYRRLSLLMHPDRVNAVQKQAATQKFQVLSKVYVVLSDSEKRAVYDETGCVDDDEDLSDNKDWSAYWRLIFPNITTADIDKFMLTYKGSPEEIEDLKKYYEEHEGDFDAISECLIGYQFDEEDRYREILNDLIAKEEVEAYPKFTKEPKKKRNARRDRFLAEAKEVKESGGMEDLATAISKRQRAREESFNSLIDNIEARYCKPKKKKVTK</sequence>
<dbReference type="InterPro" id="IPR001623">
    <property type="entry name" value="DnaJ_domain"/>
</dbReference>
<name>A0A131XZC0_IXORI</name>
<dbReference type="PRINTS" id="PR00625">
    <property type="entry name" value="JDOMAIN"/>
</dbReference>
<keyword evidence="1" id="KW-0597">Phosphoprotein</keyword>
<reference evidence="3" key="1">
    <citation type="submission" date="2016-02" db="EMBL/GenBank/DDBJ databases">
        <title>RNAseq analyses of the midgut from blood- or serum-fed Ixodes ricinus ticks.</title>
        <authorList>
            <person name="Perner J."/>
            <person name="Provaznik J."/>
            <person name="Schrenkova J."/>
            <person name="Urbanova V."/>
            <person name="Ribeiro J.M."/>
            <person name="Kopacek P."/>
        </authorList>
    </citation>
    <scope>NUCLEOTIDE SEQUENCE</scope>
    <source>
        <tissue evidence="3">Gut</tissue>
    </source>
</reference>
<feature type="domain" description="J" evidence="2">
    <location>
        <begin position="15"/>
        <end position="82"/>
    </location>
</feature>
<proteinExistence type="evidence at transcript level"/>
<dbReference type="InterPro" id="IPR056453">
    <property type="entry name" value="HTH_DNAJC9"/>
</dbReference>
<dbReference type="InterPro" id="IPR052594">
    <property type="entry name" value="J_domain-containing_protein"/>
</dbReference>
<dbReference type="FunFam" id="1.10.287.110:FF:000035">
    <property type="entry name" value="DnaJ homolog subfamily C member 9"/>
    <property type="match status" value="1"/>
</dbReference>
<dbReference type="Pfam" id="PF00226">
    <property type="entry name" value="DnaJ"/>
    <property type="match status" value="1"/>
</dbReference>
<dbReference type="GO" id="GO:0031072">
    <property type="term" value="F:heat shock protein binding"/>
    <property type="evidence" value="ECO:0007669"/>
    <property type="project" value="TreeGrafter"/>
</dbReference>
<dbReference type="AlphaFoldDB" id="A0A131XZC0"/>
<protein>
    <submittedName>
        <fullName evidence="3">Putative molecular chaperone dnaj superfamily</fullName>
    </submittedName>
</protein>
<evidence type="ECO:0000313" key="3">
    <source>
        <dbReference type="EMBL" id="JAP72359.1"/>
    </source>
</evidence>
<dbReference type="SMART" id="SM00271">
    <property type="entry name" value="DnaJ"/>
    <property type="match status" value="1"/>
</dbReference>
<dbReference type="PROSITE" id="PS50076">
    <property type="entry name" value="DNAJ_2"/>
    <property type="match status" value="1"/>
</dbReference>
<dbReference type="CDD" id="cd06257">
    <property type="entry name" value="DnaJ"/>
    <property type="match status" value="1"/>
</dbReference>
<dbReference type="EMBL" id="GEFM01003437">
    <property type="protein sequence ID" value="JAP72359.1"/>
    <property type="molecule type" value="mRNA"/>
</dbReference>
<dbReference type="PANTHER" id="PTHR44144">
    <property type="entry name" value="DNAJ HOMOLOG SUBFAMILY C MEMBER 9"/>
    <property type="match status" value="1"/>
</dbReference>
<dbReference type="GO" id="GO:0005634">
    <property type="term" value="C:nucleus"/>
    <property type="evidence" value="ECO:0007669"/>
    <property type="project" value="TreeGrafter"/>
</dbReference>
<dbReference type="PANTHER" id="PTHR44144:SF1">
    <property type="entry name" value="DNAJ HOMOLOG SUBFAMILY C MEMBER 9"/>
    <property type="match status" value="1"/>
</dbReference>
<organism evidence="3">
    <name type="scientific">Ixodes ricinus</name>
    <name type="common">Common tick</name>
    <name type="synonym">Acarus ricinus</name>
    <dbReference type="NCBI Taxonomy" id="34613"/>
    <lineage>
        <taxon>Eukaryota</taxon>
        <taxon>Metazoa</taxon>
        <taxon>Ecdysozoa</taxon>
        <taxon>Arthropoda</taxon>
        <taxon>Chelicerata</taxon>
        <taxon>Arachnida</taxon>
        <taxon>Acari</taxon>
        <taxon>Parasitiformes</taxon>
        <taxon>Ixodida</taxon>
        <taxon>Ixodoidea</taxon>
        <taxon>Ixodidae</taxon>
        <taxon>Ixodinae</taxon>
        <taxon>Ixodes</taxon>
    </lineage>
</organism>
<evidence type="ECO:0000259" key="2">
    <source>
        <dbReference type="PROSITE" id="PS50076"/>
    </source>
</evidence>
<dbReference type="Gene3D" id="1.10.287.110">
    <property type="entry name" value="DnaJ domain"/>
    <property type="match status" value="1"/>
</dbReference>
<evidence type="ECO:0000256" key="1">
    <source>
        <dbReference type="ARBA" id="ARBA00022553"/>
    </source>
</evidence>
<dbReference type="Pfam" id="PF23302">
    <property type="entry name" value="HTH_DNAJC9"/>
    <property type="match status" value="1"/>
</dbReference>